<protein>
    <recommendedName>
        <fullName evidence="1">Phosphatidylglycerophosphatase A</fullName>
        <ecNumber evidence="1">3.1.3.27</ecNumber>
    </recommendedName>
    <alternativeName>
        <fullName evidence="1">Phosphatidylglycerolphosphate phosphatase A</fullName>
    </alternativeName>
</protein>
<dbReference type="PANTHER" id="PTHR36305:SF1">
    <property type="entry name" value="PHOSPHATIDYLGLYCEROPHOSPHATASE A"/>
    <property type="match status" value="1"/>
</dbReference>
<evidence type="ECO:0000256" key="2">
    <source>
        <dbReference type="SAM" id="Phobius"/>
    </source>
</evidence>
<keyword evidence="1" id="KW-0595">Phospholipid degradation</keyword>
<dbReference type="EC" id="3.1.3.27" evidence="1"/>
<keyword evidence="5" id="KW-1185">Reference proteome</keyword>
<sequence length="163" mass="17922">MARPTLRFLFAHPAHFIALGAGSGLARWAPGTVGTLWAWAVFALLQPSMSHAGWATLIGLGTLIGWWACTVTAVHMRIADSGHIVWDEVVAFWLVLWLVSPTSFWGQLYAFVLFRVFDAVKIGPMAWADRTFKGFGPRGGFGILLDDFAAALCTLLVIAIWKY</sequence>
<evidence type="ECO:0000256" key="1">
    <source>
        <dbReference type="PIRNR" id="PIRNR006162"/>
    </source>
</evidence>
<dbReference type="GO" id="GO:0046872">
    <property type="term" value="F:metal ion binding"/>
    <property type="evidence" value="ECO:0007669"/>
    <property type="project" value="UniProtKB-KW"/>
</dbReference>
<keyword evidence="1" id="KW-0460">Magnesium</keyword>
<comment type="caution">
    <text evidence="4">The sequence shown here is derived from an EMBL/GenBank/DDBJ whole genome shotgun (WGS) entry which is preliminary data.</text>
</comment>
<evidence type="ECO:0000313" key="5">
    <source>
        <dbReference type="Proteomes" id="UP000545507"/>
    </source>
</evidence>
<dbReference type="PIRSF" id="PIRSF006162">
    <property type="entry name" value="PgpA"/>
    <property type="match status" value="1"/>
</dbReference>
<accession>A0A7Y8GS87</accession>
<dbReference type="InterPro" id="IPR036681">
    <property type="entry name" value="PgpA-like_sf"/>
</dbReference>
<dbReference type="GO" id="GO:0006655">
    <property type="term" value="P:phosphatidylglycerol biosynthetic process"/>
    <property type="evidence" value="ECO:0007669"/>
    <property type="project" value="UniProtKB-UniPathway"/>
</dbReference>
<feature type="transmembrane region" description="Helical" evidence="2">
    <location>
        <begin position="57"/>
        <end position="78"/>
    </location>
</feature>
<dbReference type="RefSeq" id="WP_177132783.1">
    <property type="nucleotide sequence ID" value="NZ_VYGV01000001.1"/>
</dbReference>
<feature type="transmembrane region" description="Helical" evidence="2">
    <location>
        <begin position="90"/>
        <end position="117"/>
    </location>
</feature>
<dbReference type="AlphaFoldDB" id="A0A7Y8GS87"/>
<dbReference type="InterPro" id="IPR007686">
    <property type="entry name" value="YutG/PgpA"/>
</dbReference>
<keyword evidence="1" id="KW-0479">Metal-binding</keyword>
<dbReference type="Pfam" id="PF04608">
    <property type="entry name" value="PgpA"/>
    <property type="match status" value="1"/>
</dbReference>
<name>A0A7Y8GS87_9BURK</name>
<comment type="cofactor">
    <cofactor evidence="1">
        <name>Mg(2+)</name>
        <dbReference type="ChEBI" id="CHEBI:18420"/>
    </cofactor>
</comment>
<keyword evidence="1 2" id="KW-0812">Transmembrane</keyword>
<gene>
    <name evidence="4" type="ORF">F3K02_01485</name>
</gene>
<dbReference type="EMBL" id="VYGV01000001">
    <property type="protein sequence ID" value="NWF43926.1"/>
    <property type="molecule type" value="Genomic_DNA"/>
</dbReference>
<dbReference type="Proteomes" id="UP000545507">
    <property type="component" value="Unassembled WGS sequence"/>
</dbReference>
<dbReference type="GO" id="GO:0005886">
    <property type="term" value="C:plasma membrane"/>
    <property type="evidence" value="ECO:0007669"/>
    <property type="project" value="UniProtKB-SubCell"/>
</dbReference>
<dbReference type="GO" id="GO:0008962">
    <property type="term" value="F:phosphatidylglycerophosphatase activity"/>
    <property type="evidence" value="ECO:0007669"/>
    <property type="project" value="UniProtKB-EC"/>
</dbReference>
<proteinExistence type="predicted"/>
<comment type="function">
    <text evidence="1">Lipid phosphatase which dephosphorylates phosphatidylglycerophosphate (PGP) to phosphatidylglycerol (PG).</text>
</comment>
<evidence type="ECO:0000259" key="3">
    <source>
        <dbReference type="Pfam" id="PF04608"/>
    </source>
</evidence>
<keyword evidence="1" id="KW-0442">Lipid degradation</keyword>
<dbReference type="PANTHER" id="PTHR36305">
    <property type="entry name" value="PHOSPHATIDYLGLYCEROPHOSPHATASE A"/>
    <property type="match status" value="1"/>
</dbReference>
<reference evidence="4 5" key="1">
    <citation type="submission" date="2019-09" db="EMBL/GenBank/DDBJ databases">
        <title>Hydrogenophaga aromatica sp. nov., isolated from a para-xylene-degrading enrichment culture.</title>
        <authorList>
            <person name="Tancsics A."/>
            <person name="Banerjee S."/>
        </authorList>
    </citation>
    <scope>NUCLEOTIDE SEQUENCE [LARGE SCALE GENOMIC DNA]</scope>
    <source>
        <strain evidence="4 5">D2P1</strain>
    </source>
</reference>
<evidence type="ECO:0000313" key="4">
    <source>
        <dbReference type="EMBL" id="NWF43926.1"/>
    </source>
</evidence>
<comment type="catalytic activity">
    <reaction evidence="1">
        <text>a 1,2-diacyl-sn-glycero-3-phospho-(1'-sn-glycero-3'-phosphate) + H2O = a 1,2-diacyl-sn-glycero-3-phospho-(1'-sn-glycerol) + phosphate</text>
        <dbReference type="Rhea" id="RHEA:33751"/>
        <dbReference type="ChEBI" id="CHEBI:15377"/>
        <dbReference type="ChEBI" id="CHEBI:43474"/>
        <dbReference type="ChEBI" id="CHEBI:60110"/>
        <dbReference type="ChEBI" id="CHEBI:64716"/>
        <dbReference type="EC" id="3.1.3.27"/>
    </reaction>
</comment>
<keyword evidence="1 2" id="KW-0472">Membrane</keyword>
<dbReference type="GO" id="GO:0009395">
    <property type="term" value="P:phospholipid catabolic process"/>
    <property type="evidence" value="ECO:0007669"/>
    <property type="project" value="UniProtKB-KW"/>
</dbReference>
<keyword evidence="2" id="KW-1133">Transmembrane helix</keyword>
<dbReference type="CDD" id="cd06971">
    <property type="entry name" value="PgpA"/>
    <property type="match status" value="1"/>
</dbReference>
<dbReference type="UniPathway" id="UPA00084">
    <property type="reaction ID" value="UER00504"/>
</dbReference>
<comment type="pathway">
    <text evidence="1">Phospholipid metabolism; phosphatidylglycerol biosynthesis; phosphatidylglycerol from CDP-diacylglycerol: step 2/2.</text>
</comment>
<feature type="domain" description="YutG/PgpA" evidence="3">
    <location>
        <begin position="17"/>
        <end position="160"/>
    </location>
</feature>
<keyword evidence="1" id="KW-0378">Hydrolase</keyword>
<organism evidence="4 5">
    <name type="scientific">Hydrogenophaga aromaticivorans</name>
    <dbReference type="NCBI Taxonomy" id="2610898"/>
    <lineage>
        <taxon>Bacteria</taxon>
        <taxon>Pseudomonadati</taxon>
        <taxon>Pseudomonadota</taxon>
        <taxon>Betaproteobacteria</taxon>
        <taxon>Burkholderiales</taxon>
        <taxon>Comamonadaceae</taxon>
        <taxon>Hydrogenophaga</taxon>
    </lineage>
</organism>
<keyword evidence="1" id="KW-1208">Phospholipid metabolism</keyword>
<keyword evidence="1" id="KW-0997">Cell inner membrane</keyword>
<keyword evidence="1" id="KW-0443">Lipid metabolism</keyword>
<feature type="transmembrane region" description="Helical" evidence="2">
    <location>
        <begin position="25"/>
        <end position="45"/>
    </location>
</feature>
<dbReference type="SUPFAM" id="SSF101307">
    <property type="entry name" value="YutG-like"/>
    <property type="match status" value="1"/>
</dbReference>
<comment type="subcellular location">
    <subcellularLocation>
        <location evidence="1">Cell inner membrane</location>
        <topology evidence="1">Multi-pass membrane protein</topology>
    </subcellularLocation>
</comment>
<keyword evidence="1" id="KW-1003">Cell membrane</keyword>
<dbReference type="InterPro" id="IPR026037">
    <property type="entry name" value="PgpA"/>
</dbReference>
<feature type="transmembrane region" description="Helical" evidence="2">
    <location>
        <begin position="138"/>
        <end position="161"/>
    </location>
</feature>